<dbReference type="InterPro" id="IPR014729">
    <property type="entry name" value="Rossmann-like_a/b/a_fold"/>
</dbReference>
<protein>
    <recommendedName>
        <fullName evidence="7 8">Glutamine-dependent NAD(+) synthetase</fullName>
        <ecNumber evidence="7 8">6.3.5.1</ecNumber>
    </recommendedName>
    <alternativeName>
        <fullName evidence="7 8">NAD(+) synthase [glutamine-hydrolyzing]</fullName>
    </alternativeName>
</protein>
<evidence type="ECO:0000313" key="11">
    <source>
        <dbReference type="EMBL" id="GFH63076.1"/>
    </source>
</evidence>
<comment type="catalytic activity">
    <reaction evidence="7 8">
        <text>deamido-NAD(+) + L-glutamine + ATP + H2O = L-glutamate + AMP + diphosphate + NAD(+) + H(+)</text>
        <dbReference type="Rhea" id="RHEA:24384"/>
        <dbReference type="ChEBI" id="CHEBI:15377"/>
        <dbReference type="ChEBI" id="CHEBI:15378"/>
        <dbReference type="ChEBI" id="CHEBI:29985"/>
        <dbReference type="ChEBI" id="CHEBI:30616"/>
        <dbReference type="ChEBI" id="CHEBI:33019"/>
        <dbReference type="ChEBI" id="CHEBI:57540"/>
        <dbReference type="ChEBI" id="CHEBI:58359"/>
        <dbReference type="ChEBI" id="CHEBI:58437"/>
        <dbReference type="ChEBI" id="CHEBI:456215"/>
        <dbReference type="EC" id="6.3.5.1"/>
    </reaction>
</comment>
<feature type="binding site" evidence="7">
    <location>
        <position position="410"/>
    </location>
    <ligand>
        <name>ATP</name>
        <dbReference type="ChEBI" id="CHEBI:30616"/>
    </ligand>
</feature>
<evidence type="ECO:0000256" key="2">
    <source>
        <dbReference type="ARBA" id="ARBA00007145"/>
    </source>
</evidence>
<feature type="binding site" evidence="7">
    <location>
        <begin position="303"/>
        <end position="310"/>
    </location>
    <ligand>
        <name>ATP</name>
        <dbReference type="ChEBI" id="CHEBI:30616"/>
    </ligand>
</feature>
<dbReference type="EC" id="6.3.5.1" evidence="7 8"/>
<dbReference type="NCBIfam" id="NF010588">
    <property type="entry name" value="PRK13981.1"/>
    <property type="match status" value="1"/>
</dbReference>
<keyword evidence="6 7" id="KW-0520">NAD</keyword>
<dbReference type="PANTHER" id="PTHR23090:SF9">
    <property type="entry name" value="GLUTAMINE-DEPENDENT NAD(+) SYNTHETASE"/>
    <property type="match status" value="1"/>
</dbReference>
<dbReference type="InterPro" id="IPR036526">
    <property type="entry name" value="C-N_Hydrolase_sf"/>
</dbReference>
<gene>
    <name evidence="7 11" type="primary">nadE</name>
    <name evidence="11" type="ORF">ZNDK_0847</name>
</gene>
<dbReference type="Pfam" id="PF00795">
    <property type="entry name" value="CN_hydrolase"/>
    <property type="match status" value="1"/>
</dbReference>
<dbReference type="InterPro" id="IPR003010">
    <property type="entry name" value="C-N_Hydrolase"/>
</dbReference>
<dbReference type="GO" id="GO:0004359">
    <property type="term" value="F:glutaminase activity"/>
    <property type="evidence" value="ECO:0007669"/>
    <property type="project" value="InterPro"/>
</dbReference>
<dbReference type="PIRSF" id="PIRSF006630">
    <property type="entry name" value="NADS_GAT"/>
    <property type="match status" value="1"/>
</dbReference>
<dbReference type="NCBIfam" id="TIGR00552">
    <property type="entry name" value="nadE"/>
    <property type="match status" value="1"/>
</dbReference>
<dbReference type="GO" id="GO:0005737">
    <property type="term" value="C:cytoplasm"/>
    <property type="evidence" value="ECO:0007669"/>
    <property type="project" value="InterPro"/>
</dbReference>
<reference evidence="11 12" key="1">
    <citation type="journal article" date="2020" name="ISME J.">
        <title>Parallel Reductive Genome Evolution in Desulfovibrio Ectosymbionts Independently Acquired by Trichonympha Protists in the Termite Gut.</title>
        <authorList>
            <person name="Takeuchi M."/>
            <person name="Kuwahara H."/>
            <person name="Murakami T."/>
            <person name="Takahashi K."/>
            <person name="Kajitani R."/>
            <person name="Toyoda A."/>
            <person name="Itoh T."/>
            <person name="Ohkuma M."/>
            <person name="Hongoh Y."/>
        </authorList>
    </citation>
    <scope>NUCLEOTIDE SEQUENCE [LARGE SCALE GENOMIC DNA]</scope>
    <source>
        <strain evidence="11">ZnDsv-02</strain>
    </source>
</reference>
<dbReference type="HAMAP" id="MF_02090">
    <property type="entry name" value="NadE_glutamine_dep"/>
    <property type="match status" value="1"/>
</dbReference>
<keyword evidence="4 7" id="KW-0547">Nucleotide-binding</keyword>
<dbReference type="InterPro" id="IPR003694">
    <property type="entry name" value="NAD_synthase"/>
</dbReference>
<dbReference type="UniPathway" id="UPA00253">
    <property type="reaction ID" value="UER00334"/>
</dbReference>
<feature type="binding site" evidence="7">
    <location>
        <position position="537"/>
    </location>
    <ligand>
        <name>deamido-NAD(+)</name>
        <dbReference type="ChEBI" id="CHEBI:58437"/>
        <note>ligand shared between two neighboring subunits</note>
    </ligand>
</feature>
<keyword evidence="3 7" id="KW-0436">Ligase</keyword>
<evidence type="ECO:0000256" key="8">
    <source>
        <dbReference type="PIRNR" id="PIRNR006630"/>
    </source>
</evidence>
<dbReference type="Gene3D" id="3.40.50.620">
    <property type="entry name" value="HUPs"/>
    <property type="match status" value="1"/>
</dbReference>
<comment type="similarity">
    <text evidence="9">Belongs to the NAD synthetase family.</text>
</comment>
<accession>A0A6L2R698</accession>
<dbReference type="CDD" id="cd00553">
    <property type="entry name" value="NAD_synthase"/>
    <property type="match status" value="1"/>
</dbReference>
<dbReference type="SUPFAM" id="SSF56317">
    <property type="entry name" value="Carbon-nitrogen hydrolase"/>
    <property type="match status" value="1"/>
</dbReference>
<dbReference type="Pfam" id="PF02540">
    <property type="entry name" value="NAD_synthase"/>
    <property type="match status" value="1"/>
</dbReference>
<comment type="similarity">
    <text evidence="2 7 8">In the C-terminal section; belongs to the NAD synthetase family.</text>
</comment>
<proteinExistence type="inferred from homology"/>
<evidence type="ECO:0000313" key="12">
    <source>
        <dbReference type="Proteomes" id="UP000505077"/>
    </source>
</evidence>
<evidence type="ECO:0000256" key="6">
    <source>
        <dbReference type="ARBA" id="ARBA00023027"/>
    </source>
</evidence>
<dbReference type="EMBL" id="BLLL01000009">
    <property type="protein sequence ID" value="GFH63076.1"/>
    <property type="molecule type" value="Genomic_DNA"/>
</dbReference>
<feature type="binding site" evidence="7">
    <location>
        <position position="386"/>
    </location>
    <ligand>
        <name>deamido-NAD(+)</name>
        <dbReference type="ChEBI" id="CHEBI:58437"/>
        <note>ligand shared between two neighboring subunits</note>
    </ligand>
</feature>
<evidence type="ECO:0000256" key="7">
    <source>
        <dbReference type="HAMAP-Rule" id="MF_02090"/>
    </source>
</evidence>
<comment type="caution">
    <text evidence="11">The sequence shown here is derived from an EMBL/GenBank/DDBJ whole genome shotgun (WGS) entry which is preliminary data.</text>
</comment>
<dbReference type="FunFam" id="3.40.50.620:FF:000106">
    <property type="entry name" value="Glutamine-dependent NAD(+) synthetase"/>
    <property type="match status" value="1"/>
</dbReference>
<name>A0A6L2R698_9BACT</name>
<feature type="binding site" evidence="7">
    <location>
        <position position="187"/>
    </location>
    <ligand>
        <name>L-glutamine</name>
        <dbReference type="ChEBI" id="CHEBI:58359"/>
    </ligand>
</feature>
<dbReference type="PROSITE" id="PS50263">
    <property type="entry name" value="CN_HYDROLASE"/>
    <property type="match status" value="1"/>
</dbReference>
<feature type="binding site" evidence="7">
    <location>
        <position position="415"/>
    </location>
    <ligand>
        <name>deamido-NAD(+)</name>
        <dbReference type="ChEBI" id="CHEBI:58437"/>
        <note>ligand shared between two neighboring subunits</note>
    </ligand>
</feature>
<evidence type="ECO:0000256" key="3">
    <source>
        <dbReference type="ARBA" id="ARBA00022598"/>
    </source>
</evidence>
<evidence type="ECO:0000256" key="9">
    <source>
        <dbReference type="RuleBase" id="RU003811"/>
    </source>
</evidence>
<feature type="active site" description="For glutaminase activity" evidence="7">
    <location>
        <position position="112"/>
    </location>
</feature>
<sequence>MRCALLQINSTVGDISGNAERITAAFQAAVRRGAQLCVTPELALTGYPPRDLLLYPAFVDAAERALADLAAQTGDCALVVGVVARNTSGVGRPLHNQAVFAHQGQVRARYAKRLLPTYDVFDEARYFEPGKAPCVVEHAGACLAITVCEDIWNDSGTALSYAVDPLAEHPPFDVLVNLSASPFTVGKQYLRERMLISIAGKYGVQALYVNCAGGNDDLVFDGRSLYATPRGIVGRAAAFAEDTLFVVCPVKADGVPKSEITRAQNASLLTEDDFTPKSEIMRALCTGLADYCAKTGHRSVVLGLSGGVDSALVAVIACEAVGHENVHALLMPSPWSSAHSLTDALSLSRNLGMATTTLPIEGAMKAYDAILAETFAGRMPDVTEENLQARIRGNLLMAYANKFGSLLLTTGNKSELSIGYCTLYGDMCGALAVIGDLYKTEVYRLCRWINARAGLVGQDGQLRGVGVIPENILVKPPSAELRPGQTDQDSLPPYDELDAILQHLLEERLSVADSVAAGHDQAVVDRVARLVRLSEFKRRQAAPVLKITRQAFGVGWRMPVACQYSL</sequence>
<evidence type="ECO:0000256" key="1">
    <source>
        <dbReference type="ARBA" id="ARBA00005188"/>
    </source>
</evidence>
<dbReference type="InterPro" id="IPR014445">
    <property type="entry name" value="Gln-dep_NAD_synthase"/>
</dbReference>
<comment type="function">
    <text evidence="7">Catalyzes the ATP-dependent amidation of deamido-NAD to form NAD. Uses L-glutamine as a nitrogen source.</text>
</comment>
<dbReference type="PANTHER" id="PTHR23090">
    <property type="entry name" value="NH 3 /GLUTAMINE-DEPENDENT NAD + SYNTHETASE"/>
    <property type="match status" value="1"/>
</dbReference>
<feature type="active site" description="Proton acceptor; for glutaminase activity" evidence="7">
    <location>
        <position position="41"/>
    </location>
</feature>
<dbReference type="SUPFAM" id="SSF52402">
    <property type="entry name" value="Adenine nucleotide alpha hydrolases-like"/>
    <property type="match status" value="1"/>
</dbReference>
<feature type="binding site" evidence="7">
    <location>
        <position position="118"/>
    </location>
    <ligand>
        <name>L-glutamine</name>
        <dbReference type="ChEBI" id="CHEBI:58359"/>
    </ligand>
</feature>
<dbReference type="Proteomes" id="UP000505077">
    <property type="component" value="Unassembled WGS sequence"/>
</dbReference>
<comment type="pathway">
    <text evidence="1 7 8">Cofactor biosynthesis; NAD(+) biosynthesis; NAD(+) from deamido-NAD(+) (L-Gln route): step 1/1.</text>
</comment>
<feature type="domain" description="CN hydrolase" evidence="10">
    <location>
        <begin position="1"/>
        <end position="252"/>
    </location>
</feature>
<evidence type="ECO:0000256" key="4">
    <source>
        <dbReference type="ARBA" id="ARBA00022741"/>
    </source>
</evidence>
<evidence type="ECO:0000259" key="10">
    <source>
        <dbReference type="PROSITE" id="PS50263"/>
    </source>
</evidence>
<dbReference type="GO" id="GO:0005524">
    <property type="term" value="F:ATP binding"/>
    <property type="evidence" value="ECO:0007669"/>
    <property type="project" value="UniProtKB-UniRule"/>
</dbReference>
<feature type="binding site" evidence="7">
    <location>
        <position position="181"/>
    </location>
    <ligand>
        <name>L-glutamine</name>
        <dbReference type="ChEBI" id="CHEBI:58359"/>
    </ligand>
</feature>
<feature type="active site" description="Nucleophile; for glutaminase activity" evidence="7">
    <location>
        <position position="148"/>
    </location>
</feature>
<dbReference type="CDD" id="cd07570">
    <property type="entry name" value="GAT_Gln-NAD-synth"/>
    <property type="match status" value="1"/>
</dbReference>
<dbReference type="AlphaFoldDB" id="A0A6L2R698"/>
<dbReference type="InterPro" id="IPR022310">
    <property type="entry name" value="NAD/GMP_synthase"/>
</dbReference>
<organism evidence="11 12">
    <name type="scientific">Candidatus Desulfovibrio kirbyi</name>
    <dbReference type="NCBI Taxonomy" id="2696086"/>
    <lineage>
        <taxon>Bacteria</taxon>
        <taxon>Pseudomonadati</taxon>
        <taxon>Thermodesulfobacteriota</taxon>
        <taxon>Desulfovibrionia</taxon>
        <taxon>Desulfovibrionales</taxon>
        <taxon>Desulfovibrionaceae</taxon>
        <taxon>Desulfovibrio</taxon>
    </lineage>
</organism>
<dbReference type="GO" id="GO:0003952">
    <property type="term" value="F:NAD+ synthase (glutamine-hydrolyzing) activity"/>
    <property type="evidence" value="ECO:0007669"/>
    <property type="project" value="UniProtKB-UniRule"/>
</dbReference>
<dbReference type="Gene3D" id="3.60.110.10">
    <property type="entry name" value="Carbon-nitrogen hydrolase"/>
    <property type="match status" value="1"/>
</dbReference>
<evidence type="ECO:0000256" key="5">
    <source>
        <dbReference type="ARBA" id="ARBA00022840"/>
    </source>
</evidence>
<dbReference type="GO" id="GO:0009435">
    <property type="term" value="P:NAD+ biosynthetic process"/>
    <property type="evidence" value="ECO:0007669"/>
    <property type="project" value="UniProtKB-UniRule"/>
</dbReference>
<dbReference type="GO" id="GO:0008795">
    <property type="term" value="F:NAD+ synthase activity"/>
    <property type="evidence" value="ECO:0007669"/>
    <property type="project" value="UniProtKB-UniRule"/>
</dbReference>
<keyword evidence="5 7" id="KW-0067">ATP-binding</keyword>
<comment type="caution">
    <text evidence="7">Lacks conserved residue(s) required for the propagation of feature annotation.</text>
</comment>